<organism evidence="1 2">
    <name type="scientific">Candidatus Wolfebacteria bacterium GW2011_GWC2_39_22</name>
    <dbReference type="NCBI Taxonomy" id="1619013"/>
    <lineage>
        <taxon>Bacteria</taxon>
        <taxon>Candidatus Wolfeibacteriota</taxon>
    </lineage>
</organism>
<evidence type="ECO:0000313" key="2">
    <source>
        <dbReference type="Proteomes" id="UP000034665"/>
    </source>
</evidence>
<reference evidence="1 2" key="1">
    <citation type="journal article" date="2015" name="Nature">
        <title>rRNA introns, odd ribosomes, and small enigmatic genomes across a large radiation of phyla.</title>
        <authorList>
            <person name="Brown C.T."/>
            <person name="Hug L.A."/>
            <person name="Thomas B.C."/>
            <person name="Sharon I."/>
            <person name="Castelle C.J."/>
            <person name="Singh A."/>
            <person name="Wilkins M.J."/>
            <person name="Williams K.H."/>
            <person name="Banfield J.F."/>
        </authorList>
    </citation>
    <scope>NUCLEOTIDE SEQUENCE [LARGE SCALE GENOMIC DNA]</scope>
</reference>
<evidence type="ECO:0000313" key="1">
    <source>
        <dbReference type="EMBL" id="KKR12902.1"/>
    </source>
</evidence>
<dbReference type="EMBL" id="LBWR01000001">
    <property type="protein sequence ID" value="KKR12902.1"/>
    <property type="molecule type" value="Genomic_DNA"/>
</dbReference>
<name>A0A0G0RGW2_9BACT</name>
<comment type="caution">
    <text evidence="1">The sequence shown here is derived from an EMBL/GenBank/DDBJ whole genome shotgun (WGS) entry which is preliminary data.</text>
</comment>
<protein>
    <submittedName>
        <fullName evidence="1">Uncharacterized protein</fullName>
    </submittedName>
</protein>
<dbReference type="InterPro" id="IPR023214">
    <property type="entry name" value="HAD_sf"/>
</dbReference>
<dbReference type="Gene3D" id="3.40.50.1000">
    <property type="entry name" value="HAD superfamily/HAD-like"/>
    <property type="match status" value="1"/>
</dbReference>
<dbReference type="SUPFAM" id="SSF56784">
    <property type="entry name" value="HAD-like"/>
    <property type="match status" value="1"/>
</dbReference>
<dbReference type="AlphaFoldDB" id="A0A0G0RGW2"/>
<sequence>MAAIQKDFNFFKKRRKQAVYVRPKVILVDVDGTVIKPRIKMYSMSEEKLGKQAVAKIEKDRIKPLRQQMIKRQISFEEYLLGLSKIDIELGEYYQDYKQFFFDLVKQGMLNEPLIRALGILKKKHNMKVIFLTSNLRIYGEIISDYALQLLGEKGTFDGAVGAEYLFDKKGKAVGVKSLISHDDAKLGAVSFMTKETAIKKFFKVNKVTVRDEEIAVVSDADTALMKLYGLGGLVLYPLSELSSQFKEIEYIRNAREGLFDFCVDYAKGKDLDIAQKKWELVLSDPSILRMSNSEIKTYLKNND</sequence>
<dbReference type="InterPro" id="IPR036412">
    <property type="entry name" value="HAD-like_sf"/>
</dbReference>
<accession>A0A0G0RGW2</accession>
<proteinExistence type="predicted"/>
<gene>
    <name evidence="1" type="ORF">UT41_C0001G0446</name>
</gene>
<dbReference type="Proteomes" id="UP000034665">
    <property type="component" value="Unassembled WGS sequence"/>
</dbReference>